<comment type="caution">
    <text evidence="9">The sequence shown here is derived from an EMBL/GenBank/DDBJ whole genome shotgun (WGS) entry which is preliminary data.</text>
</comment>
<evidence type="ECO:0000256" key="7">
    <source>
        <dbReference type="RuleBase" id="RU003435"/>
    </source>
</evidence>
<dbReference type="InterPro" id="IPR001567">
    <property type="entry name" value="Pept_M3A_M3B_dom"/>
</dbReference>
<dbReference type="PANTHER" id="PTHR11804">
    <property type="entry name" value="PROTEASE M3 THIMET OLIGOPEPTIDASE-RELATED"/>
    <property type="match status" value="1"/>
</dbReference>
<gene>
    <name evidence="9" type="ORF">WJX81_000584</name>
</gene>
<name>A0AAW1SDJ6_9CHLO</name>
<keyword evidence="10" id="KW-1185">Reference proteome</keyword>
<dbReference type="GO" id="GO:0004222">
    <property type="term" value="F:metalloendopeptidase activity"/>
    <property type="evidence" value="ECO:0007669"/>
    <property type="project" value="InterPro"/>
</dbReference>
<evidence type="ECO:0000256" key="4">
    <source>
        <dbReference type="ARBA" id="ARBA00022801"/>
    </source>
</evidence>
<sequence length="625" mass="68579">MAVAAAAPADVSQLVNDINSRYEQVHRAYEDNFWATKMALQGNNPAELARTKDEYDAFLADPSNLERVAAAEGGAPSEEQAKVLRVLRRTFATYIAEDERVSAIKAKLNALEAQLATSRNGMRLGYTDPDSGEFVAASSVLLRNLARTSPDERLRKACYEGLRTIGAHVVKPFCEIVKLRNRLAKLCGAEDFYDYTVKQAEGFSKRELFKMLAPLEERTRPLTAAARAALAASKGADALEPWNLSYALSGDVERELDPYFPFEGAVDAWARCFAALDIKYRGATMRLDLCDRPGKYSNGFCHWPQVAWRRPDGAWVPSAANFTSLATPSAVGSGKTALVTLLHEGGHAAHFANIDQATPLASQERAPTSVAYAENQSMFLDSLAGDAAWLARYALSREGARVPWALVEKSLRATHPYAVFAVRGMLSVPFFEKALYELPEERVTPEEVLVLAERTEVDVEGGPSPRPLMSVPHPLSGESCCYYHGYVLAEMSVQQTRAHFLRKYGALVDRPEVGRDLAEVYWRPGNTEPFLGLVEKLTGTPLSADAWVAQLQRPLEERVLEERSAYDEAAAAGPTLAPGQEPDLGMRVILCHGDETIGDSEADGGLAPALAKFKAWVRRTYFGEA</sequence>
<keyword evidence="3 7" id="KW-0479">Metal-binding</keyword>
<dbReference type="Proteomes" id="UP001445335">
    <property type="component" value="Unassembled WGS sequence"/>
</dbReference>
<dbReference type="InterPro" id="IPR024079">
    <property type="entry name" value="MetalloPept_cat_dom_sf"/>
</dbReference>
<proteinExistence type="inferred from homology"/>
<dbReference type="InterPro" id="IPR045090">
    <property type="entry name" value="Pept_M3A_M3B"/>
</dbReference>
<dbReference type="Gene3D" id="3.40.390.10">
    <property type="entry name" value="Collagenase (Catalytic Domain)"/>
    <property type="match status" value="2"/>
</dbReference>
<dbReference type="InterPro" id="IPR024077">
    <property type="entry name" value="Neurolysin/TOP_dom2"/>
</dbReference>
<dbReference type="GO" id="GO:0006518">
    <property type="term" value="P:peptide metabolic process"/>
    <property type="evidence" value="ECO:0007669"/>
    <property type="project" value="TreeGrafter"/>
</dbReference>
<comment type="cofactor">
    <cofactor evidence="7">
        <name>Zn(2+)</name>
        <dbReference type="ChEBI" id="CHEBI:29105"/>
    </cofactor>
    <text evidence="7">Binds 1 zinc ion.</text>
</comment>
<dbReference type="GO" id="GO:0006508">
    <property type="term" value="P:proteolysis"/>
    <property type="evidence" value="ECO:0007669"/>
    <property type="project" value="UniProtKB-KW"/>
</dbReference>
<reference evidence="9 10" key="1">
    <citation type="journal article" date="2024" name="Nat. Commun.">
        <title>Phylogenomics reveals the evolutionary origins of lichenization in chlorophyte algae.</title>
        <authorList>
            <person name="Puginier C."/>
            <person name="Libourel C."/>
            <person name="Otte J."/>
            <person name="Skaloud P."/>
            <person name="Haon M."/>
            <person name="Grisel S."/>
            <person name="Petersen M."/>
            <person name="Berrin J.G."/>
            <person name="Delaux P.M."/>
            <person name="Dal Grande F."/>
            <person name="Keller J."/>
        </authorList>
    </citation>
    <scope>NUCLEOTIDE SEQUENCE [LARGE SCALE GENOMIC DNA]</scope>
    <source>
        <strain evidence="9 10">SAG 245.80</strain>
    </source>
</reference>
<evidence type="ECO:0000256" key="2">
    <source>
        <dbReference type="ARBA" id="ARBA00022670"/>
    </source>
</evidence>
<evidence type="ECO:0000259" key="8">
    <source>
        <dbReference type="Pfam" id="PF01432"/>
    </source>
</evidence>
<keyword evidence="6 7" id="KW-0482">Metalloprotease</keyword>
<dbReference type="PANTHER" id="PTHR11804:SF84">
    <property type="entry name" value="SACCHAROLYSIN"/>
    <property type="match status" value="1"/>
</dbReference>
<keyword evidence="2 7" id="KW-0645">Protease</keyword>
<organism evidence="9 10">
    <name type="scientific">Elliptochloris bilobata</name>
    <dbReference type="NCBI Taxonomy" id="381761"/>
    <lineage>
        <taxon>Eukaryota</taxon>
        <taxon>Viridiplantae</taxon>
        <taxon>Chlorophyta</taxon>
        <taxon>core chlorophytes</taxon>
        <taxon>Trebouxiophyceae</taxon>
        <taxon>Trebouxiophyceae incertae sedis</taxon>
        <taxon>Elliptochloris clade</taxon>
        <taxon>Elliptochloris</taxon>
    </lineage>
</organism>
<evidence type="ECO:0000256" key="6">
    <source>
        <dbReference type="ARBA" id="ARBA00023049"/>
    </source>
</evidence>
<dbReference type="EMBL" id="JALJOU010000004">
    <property type="protein sequence ID" value="KAK9843964.1"/>
    <property type="molecule type" value="Genomic_DNA"/>
</dbReference>
<keyword evidence="4 7" id="KW-0378">Hydrolase</keyword>
<dbReference type="Pfam" id="PF01432">
    <property type="entry name" value="Peptidase_M3"/>
    <property type="match status" value="1"/>
</dbReference>
<evidence type="ECO:0000256" key="3">
    <source>
        <dbReference type="ARBA" id="ARBA00022723"/>
    </source>
</evidence>
<evidence type="ECO:0000313" key="9">
    <source>
        <dbReference type="EMBL" id="KAK9843964.1"/>
    </source>
</evidence>
<evidence type="ECO:0000256" key="1">
    <source>
        <dbReference type="ARBA" id="ARBA00006040"/>
    </source>
</evidence>
<comment type="similarity">
    <text evidence="1 7">Belongs to the peptidase M3 family.</text>
</comment>
<evidence type="ECO:0000313" key="10">
    <source>
        <dbReference type="Proteomes" id="UP001445335"/>
    </source>
</evidence>
<dbReference type="AlphaFoldDB" id="A0AAW1SDJ6"/>
<dbReference type="SUPFAM" id="SSF55486">
    <property type="entry name" value="Metalloproteases ('zincins'), catalytic domain"/>
    <property type="match status" value="1"/>
</dbReference>
<accession>A0AAW1SDJ6</accession>
<dbReference type="GO" id="GO:0046872">
    <property type="term" value="F:metal ion binding"/>
    <property type="evidence" value="ECO:0007669"/>
    <property type="project" value="UniProtKB-UniRule"/>
</dbReference>
<feature type="domain" description="Peptidase M3A/M3B catalytic" evidence="8">
    <location>
        <begin position="148"/>
        <end position="551"/>
    </location>
</feature>
<keyword evidence="5 7" id="KW-0862">Zinc</keyword>
<dbReference type="Gene3D" id="1.10.1370.10">
    <property type="entry name" value="Neurolysin, domain 3"/>
    <property type="match status" value="2"/>
</dbReference>
<evidence type="ECO:0000256" key="5">
    <source>
        <dbReference type="ARBA" id="ARBA00022833"/>
    </source>
</evidence>
<protein>
    <recommendedName>
        <fullName evidence="8">Peptidase M3A/M3B catalytic domain-containing protein</fullName>
    </recommendedName>
</protein>